<dbReference type="AlphaFoldDB" id="A0AAW1WLV2"/>
<evidence type="ECO:0000313" key="3">
    <source>
        <dbReference type="Proteomes" id="UP001457282"/>
    </source>
</evidence>
<sequence length="134" mass="15614">MMVVMKKIKKMRKMWKQTKMIIENKKVGRVPWIRISTYRPPQFQCDLAIHIVFINWNNTLLLSFACYRGCSRSSNRYPETIQPPHASSHQNLLANSVYPSSQSMQRAEPQNLISMITKLAHSSQPNKDQEPPSR</sequence>
<proteinExistence type="predicted"/>
<keyword evidence="3" id="KW-1185">Reference proteome</keyword>
<feature type="compositionally biased region" description="Polar residues" evidence="1">
    <location>
        <begin position="85"/>
        <end position="105"/>
    </location>
</feature>
<dbReference type="EMBL" id="JBEDUW010000006">
    <property type="protein sequence ID" value="KAK9924919.1"/>
    <property type="molecule type" value="Genomic_DNA"/>
</dbReference>
<reference evidence="2 3" key="1">
    <citation type="journal article" date="2023" name="G3 (Bethesda)">
        <title>A chromosome-length genome assembly and annotation of blackberry (Rubus argutus, cv. 'Hillquist').</title>
        <authorList>
            <person name="Bruna T."/>
            <person name="Aryal R."/>
            <person name="Dudchenko O."/>
            <person name="Sargent D.J."/>
            <person name="Mead D."/>
            <person name="Buti M."/>
            <person name="Cavallini A."/>
            <person name="Hytonen T."/>
            <person name="Andres J."/>
            <person name="Pham M."/>
            <person name="Weisz D."/>
            <person name="Mascagni F."/>
            <person name="Usai G."/>
            <person name="Natali L."/>
            <person name="Bassil N."/>
            <person name="Fernandez G.E."/>
            <person name="Lomsadze A."/>
            <person name="Armour M."/>
            <person name="Olukolu B."/>
            <person name="Poorten T."/>
            <person name="Britton C."/>
            <person name="Davik J."/>
            <person name="Ashrafi H."/>
            <person name="Aiden E.L."/>
            <person name="Borodovsky M."/>
            <person name="Worthington M."/>
        </authorList>
    </citation>
    <scope>NUCLEOTIDE SEQUENCE [LARGE SCALE GENOMIC DNA]</scope>
    <source>
        <strain evidence="2">PI 553951</strain>
    </source>
</reference>
<evidence type="ECO:0000313" key="2">
    <source>
        <dbReference type="EMBL" id="KAK9924919.1"/>
    </source>
</evidence>
<organism evidence="2 3">
    <name type="scientific">Rubus argutus</name>
    <name type="common">Southern blackberry</name>
    <dbReference type="NCBI Taxonomy" id="59490"/>
    <lineage>
        <taxon>Eukaryota</taxon>
        <taxon>Viridiplantae</taxon>
        <taxon>Streptophyta</taxon>
        <taxon>Embryophyta</taxon>
        <taxon>Tracheophyta</taxon>
        <taxon>Spermatophyta</taxon>
        <taxon>Magnoliopsida</taxon>
        <taxon>eudicotyledons</taxon>
        <taxon>Gunneridae</taxon>
        <taxon>Pentapetalae</taxon>
        <taxon>rosids</taxon>
        <taxon>fabids</taxon>
        <taxon>Rosales</taxon>
        <taxon>Rosaceae</taxon>
        <taxon>Rosoideae</taxon>
        <taxon>Rosoideae incertae sedis</taxon>
        <taxon>Rubus</taxon>
    </lineage>
</organism>
<comment type="caution">
    <text evidence="2">The sequence shown here is derived from an EMBL/GenBank/DDBJ whole genome shotgun (WGS) entry which is preliminary data.</text>
</comment>
<name>A0AAW1WLV2_RUBAR</name>
<protein>
    <submittedName>
        <fullName evidence="2">Uncharacterized protein</fullName>
    </submittedName>
</protein>
<feature type="region of interest" description="Disordered" evidence="1">
    <location>
        <begin position="77"/>
        <end position="107"/>
    </location>
</feature>
<evidence type="ECO:0000256" key="1">
    <source>
        <dbReference type="SAM" id="MobiDB-lite"/>
    </source>
</evidence>
<gene>
    <name evidence="2" type="ORF">M0R45_033260</name>
</gene>
<dbReference type="Proteomes" id="UP001457282">
    <property type="component" value="Unassembled WGS sequence"/>
</dbReference>
<accession>A0AAW1WLV2</accession>